<keyword evidence="3" id="KW-1185">Reference proteome</keyword>
<organism evidence="2 3">
    <name type="scientific">Mycena rosella</name>
    <name type="common">Pink bonnet</name>
    <name type="synonym">Agaricus rosellus</name>
    <dbReference type="NCBI Taxonomy" id="1033263"/>
    <lineage>
        <taxon>Eukaryota</taxon>
        <taxon>Fungi</taxon>
        <taxon>Dikarya</taxon>
        <taxon>Basidiomycota</taxon>
        <taxon>Agaricomycotina</taxon>
        <taxon>Agaricomycetes</taxon>
        <taxon>Agaricomycetidae</taxon>
        <taxon>Agaricales</taxon>
        <taxon>Marasmiineae</taxon>
        <taxon>Mycenaceae</taxon>
        <taxon>Mycena</taxon>
    </lineage>
</organism>
<feature type="region of interest" description="Disordered" evidence="1">
    <location>
        <begin position="1"/>
        <end position="109"/>
    </location>
</feature>
<feature type="compositionally biased region" description="Basic and acidic residues" evidence="1">
    <location>
        <begin position="65"/>
        <end position="79"/>
    </location>
</feature>
<accession>A0AAD7GU97</accession>
<feature type="compositionally biased region" description="Polar residues" evidence="1">
    <location>
        <begin position="26"/>
        <end position="38"/>
    </location>
</feature>
<evidence type="ECO:0000313" key="2">
    <source>
        <dbReference type="EMBL" id="KAJ7705350.1"/>
    </source>
</evidence>
<sequence length="109" mass="11242">MSTAPPSPVSSSDKSAPESPGLPQTAVPSTTDGASAQAKNEPRALKVAKTEENLPSTTDGASAKAKNEPRALKAAKTEENLEPQGDGGGPTGQPGRGPKPLRREYARYF</sequence>
<dbReference type="Proteomes" id="UP001221757">
    <property type="component" value="Unassembled WGS sequence"/>
</dbReference>
<comment type="caution">
    <text evidence="2">The sequence shown here is derived from an EMBL/GenBank/DDBJ whole genome shotgun (WGS) entry which is preliminary data.</text>
</comment>
<feature type="compositionally biased region" description="Basic and acidic residues" evidence="1">
    <location>
        <begin position="40"/>
        <end position="52"/>
    </location>
</feature>
<dbReference type="EMBL" id="JARKIE010000008">
    <property type="protein sequence ID" value="KAJ7705350.1"/>
    <property type="molecule type" value="Genomic_DNA"/>
</dbReference>
<name>A0AAD7GU97_MYCRO</name>
<protein>
    <submittedName>
        <fullName evidence="2">Uncharacterized protein</fullName>
    </submittedName>
</protein>
<proteinExistence type="predicted"/>
<dbReference type="AlphaFoldDB" id="A0AAD7GU97"/>
<reference evidence="2" key="1">
    <citation type="submission" date="2023-03" db="EMBL/GenBank/DDBJ databases">
        <title>Massive genome expansion in bonnet fungi (Mycena s.s.) driven by repeated elements and novel gene families across ecological guilds.</title>
        <authorList>
            <consortium name="Lawrence Berkeley National Laboratory"/>
            <person name="Harder C.B."/>
            <person name="Miyauchi S."/>
            <person name="Viragh M."/>
            <person name="Kuo A."/>
            <person name="Thoen E."/>
            <person name="Andreopoulos B."/>
            <person name="Lu D."/>
            <person name="Skrede I."/>
            <person name="Drula E."/>
            <person name="Henrissat B."/>
            <person name="Morin E."/>
            <person name="Kohler A."/>
            <person name="Barry K."/>
            <person name="LaButti K."/>
            <person name="Morin E."/>
            <person name="Salamov A."/>
            <person name="Lipzen A."/>
            <person name="Mereny Z."/>
            <person name="Hegedus B."/>
            <person name="Baldrian P."/>
            <person name="Stursova M."/>
            <person name="Weitz H."/>
            <person name="Taylor A."/>
            <person name="Grigoriev I.V."/>
            <person name="Nagy L.G."/>
            <person name="Martin F."/>
            <person name="Kauserud H."/>
        </authorList>
    </citation>
    <scope>NUCLEOTIDE SEQUENCE</scope>
    <source>
        <strain evidence="2">CBHHK067</strain>
    </source>
</reference>
<evidence type="ECO:0000313" key="3">
    <source>
        <dbReference type="Proteomes" id="UP001221757"/>
    </source>
</evidence>
<gene>
    <name evidence="2" type="ORF">B0H17DRAFT_1193044</name>
</gene>
<feature type="compositionally biased region" description="Gly residues" evidence="1">
    <location>
        <begin position="85"/>
        <end position="95"/>
    </location>
</feature>
<evidence type="ECO:0000256" key="1">
    <source>
        <dbReference type="SAM" id="MobiDB-lite"/>
    </source>
</evidence>